<dbReference type="GO" id="GO:0008270">
    <property type="term" value="F:zinc ion binding"/>
    <property type="evidence" value="ECO:0007669"/>
    <property type="project" value="UniProtKB-KW"/>
</dbReference>
<feature type="region of interest" description="Disordered" evidence="9">
    <location>
        <begin position="1"/>
        <end position="53"/>
    </location>
</feature>
<dbReference type="Bgee" id="ENSNBRG00000003539">
    <property type="expression patterns" value="Expressed in blood and 7 other cell types or tissues"/>
</dbReference>
<dbReference type="SUPFAM" id="SSF57667">
    <property type="entry name" value="beta-beta-alpha zinc fingers"/>
    <property type="match status" value="2"/>
</dbReference>
<reference evidence="11" key="2">
    <citation type="submission" date="2025-09" db="UniProtKB">
        <authorList>
            <consortium name="Ensembl"/>
        </authorList>
    </citation>
    <scope>IDENTIFICATION</scope>
</reference>
<keyword evidence="3" id="KW-0677">Repeat</keyword>
<sequence>MSSRSDPEPPQIKEEQEELCSSQEGEQLGLKQEADTLADNTAASESQTEAREKSLQCDTCGKTFKYKCLLAAHLTVHTGEKPFPCSKCGKKFSQLTRLKNHMRIHIGEQSYPCSTCGKEFSQKSNTLMLHSHIRAGVGICRPRGPGPAADSNG</sequence>
<evidence type="ECO:0000259" key="10">
    <source>
        <dbReference type="PROSITE" id="PS50157"/>
    </source>
</evidence>
<keyword evidence="6" id="KW-0238">DNA-binding</keyword>
<feature type="domain" description="C2H2-type" evidence="10">
    <location>
        <begin position="83"/>
        <end position="110"/>
    </location>
</feature>
<evidence type="ECO:0000256" key="9">
    <source>
        <dbReference type="SAM" id="MobiDB-lite"/>
    </source>
</evidence>
<name>A0A3Q4G7U1_NEOBR</name>
<dbReference type="PROSITE" id="PS50157">
    <property type="entry name" value="ZINC_FINGER_C2H2_2"/>
    <property type="match status" value="2"/>
</dbReference>
<feature type="compositionally biased region" description="Basic and acidic residues" evidence="9">
    <location>
        <begin position="1"/>
        <end position="14"/>
    </location>
</feature>
<protein>
    <recommendedName>
        <fullName evidence="10">C2H2-type domain-containing protein</fullName>
    </recommendedName>
</protein>
<dbReference type="PROSITE" id="PS00028">
    <property type="entry name" value="ZINC_FINGER_C2H2_1"/>
    <property type="match status" value="2"/>
</dbReference>
<dbReference type="InterPro" id="IPR013087">
    <property type="entry name" value="Znf_C2H2_type"/>
</dbReference>
<keyword evidence="5" id="KW-0862">Zinc</keyword>
<dbReference type="SMART" id="SM00355">
    <property type="entry name" value="ZnF_C2H2"/>
    <property type="match status" value="2"/>
</dbReference>
<dbReference type="STRING" id="32507.ENSNBRP00000004446"/>
<evidence type="ECO:0000256" key="4">
    <source>
        <dbReference type="ARBA" id="ARBA00022771"/>
    </source>
</evidence>
<dbReference type="Pfam" id="PF13912">
    <property type="entry name" value="zf-C2H2_6"/>
    <property type="match status" value="1"/>
</dbReference>
<feature type="domain" description="C2H2-type" evidence="10">
    <location>
        <begin position="55"/>
        <end position="82"/>
    </location>
</feature>
<reference evidence="11" key="1">
    <citation type="submission" date="2025-08" db="UniProtKB">
        <authorList>
            <consortium name="Ensembl"/>
        </authorList>
    </citation>
    <scope>IDENTIFICATION</scope>
</reference>
<evidence type="ECO:0000256" key="8">
    <source>
        <dbReference type="PROSITE-ProRule" id="PRU00042"/>
    </source>
</evidence>
<evidence type="ECO:0000256" key="5">
    <source>
        <dbReference type="ARBA" id="ARBA00022833"/>
    </source>
</evidence>
<dbReference type="GO" id="GO:0000978">
    <property type="term" value="F:RNA polymerase II cis-regulatory region sequence-specific DNA binding"/>
    <property type="evidence" value="ECO:0007669"/>
    <property type="project" value="TreeGrafter"/>
</dbReference>
<dbReference type="PANTHER" id="PTHR23235:SF120">
    <property type="entry name" value="KRUPPEL-LIKE FACTOR 15"/>
    <property type="match status" value="1"/>
</dbReference>
<keyword evidence="4 8" id="KW-0863">Zinc-finger</keyword>
<keyword evidence="12" id="KW-1185">Reference proteome</keyword>
<evidence type="ECO:0000256" key="7">
    <source>
        <dbReference type="ARBA" id="ARBA00023242"/>
    </source>
</evidence>
<proteinExistence type="predicted"/>
<organism evidence="11 12">
    <name type="scientific">Neolamprologus brichardi</name>
    <name type="common">Fairy cichlid</name>
    <name type="synonym">Lamprologus brichardi</name>
    <dbReference type="NCBI Taxonomy" id="32507"/>
    <lineage>
        <taxon>Eukaryota</taxon>
        <taxon>Metazoa</taxon>
        <taxon>Chordata</taxon>
        <taxon>Craniata</taxon>
        <taxon>Vertebrata</taxon>
        <taxon>Euteleostomi</taxon>
        <taxon>Actinopterygii</taxon>
        <taxon>Neopterygii</taxon>
        <taxon>Teleostei</taxon>
        <taxon>Neoteleostei</taxon>
        <taxon>Acanthomorphata</taxon>
        <taxon>Ovalentaria</taxon>
        <taxon>Cichlomorphae</taxon>
        <taxon>Cichliformes</taxon>
        <taxon>Cichlidae</taxon>
        <taxon>African cichlids</taxon>
        <taxon>Pseudocrenilabrinae</taxon>
        <taxon>Lamprologini</taxon>
        <taxon>Neolamprologus</taxon>
    </lineage>
</organism>
<dbReference type="Pfam" id="PF00096">
    <property type="entry name" value="zf-C2H2"/>
    <property type="match status" value="2"/>
</dbReference>
<comment type="subcellular location">
    <subcellularLocation>
        <location evidence="1">Nucleus</location>
    </subcellularLocation>
</comment>
<dbReference type="GO" id="GO:0000122">
    <property type="term" value="P:negative regulation of transcription by RNA polymerase II"/>
    <property type="evidence" value="ECO:0007669"/>
    <property type="project" value="UniProtKB-ARBA"/>
</dbReference>
<dbReference type="GO" id="GO:0005634">
    <property type="term" value="C:nucleus"/>
    <property type="evidence" value="ECO:0007669"/>
    <property type="project" value="UniProtKB-SubCell"/>
</dbReference>
<evidence type="ECO:0000256" key="1">
    <source>
        <dbReference type="ARBA" id="ARBA00004123"/>
    </source>
</evidence>
<feature type="compositionally biased region" description="Polar residues" evidence="9">
    <location>
        <begin position="38"/>
        <end position="47"/>
    </location>
</feature>
<evidence type="ECO:0000313" key="11">
    <source>
        <dbReference type="Ensembl" id="ENSNBRP00000004446.1"/>
    </source>
</evidence>
<dbReference type="OMA" id="RIHIGEQ"/>
<evidence type="ECO:0000256" key="2">
    <source>
        <dbReference type="ARBA" id="ARBA00022723"/>
    </source>
</evidence>
<dbReference type="FunFam" id="3.30.160.60:FF:001465">
    <property type="entry name" value="Zinc finger protein 560"/>
    <property type="match status" value="1"/>
</dbReference>
<dbReference type="AlphaFoldDB" id="A0A3Q4G7U1"/>
<keyword evidence="2" id="KW-0479">Metal-binding</keyword>
<evidence type="ECO:0000256" key="6">
    <source>
        <dbReference type="ARBA" id="ARBA00023125"/>
    </source>
</evidence>
<dbReference type="PANTHER" id="PTHR23235">
    <property type="entry name" value="KRUEPPEL-LIKE TRANSCRIPTION FACTOR"/>
    <property type="match status" value="1"/>
</dbReference>
<dbReference type="Gene3D" id="3.30.160.60">
    <property type="entry name" value="Classic Zinc Finger"/>
    <property type="match status" value="3"/>
</dbReference>
<dbReference type="Ensembl" id="ENSNBRT00000004584.1">
    <property type="protein sequence ID" value="ENSNBRP00000004446.1"/>
    <property type="gene ID" value="ENSNBRG00000003539.1"/>
</dbReference>
<dbReference type="GeneTree" id="ENSGT00940000154308"/>
<dbReference type="FunFam" id="3.30.160.60:FF:000912">
    <property type="entry name" value="Zinc finger protein 660"/>
    <property type="match status" value="1"/>
</dbReference>
<dbReference type="InterPro" id="IPR036236">
    <property type="entry name" value="Znf_C2H2_sf"/>
</dbReference>
<accession>A0A3Q4G7U1</accession>
<evidence type="ECO:0000256" key="3">
    <source>
        <dbReference type="ARBA" id="ARBA00022737"/>
    </source>
</evidence>
<keyword evidence="7" id="KW-0539">Nucleus</keyword>
<dbReference type="GO" id="GO:0000981">
    <property type="term" value="F:DNA-binding transcription factor activity, RNA polymerase II-specific"/>
    <property type="evidence" value="ECO:0007669"/>
    <property type="project" value="TreeGrafter"/>
</dbReference>
<dbReference type="Proteomes" id="UP000261580">
    <property type="component" value="Unassembled WGS sequence"/>
</dbReference>
<evidence type="ECO:0000313" key="12">
    <source>
        <dbReference type="Proteomes" id="UP000261580"/>
    </source>
</evidence>